<dbReference type="HOGENOM" id="CLU_045518_1_0_6"/>
<comment type="catalytic activity">
    <reaction evidence="5 6">
        <text>dTDP-beta-L-rhamnose + NADP(+) = dTDP-4-dehydro-beta-L-rhamnose + NADPH + H(+)</text>
        <dbReference type="Rhea" id="RHEA:21796"/>
        <dbReference type="ChEBI" id="CHEBI:15378"/>
        <dbReference type="ChEBI" id="CHEBI:57510"/>
        <dbReference type="ChEBI" id="CHEBI:57783"/>
        <dbReference type="ChEBI" id="CHEBI:58349"/>
        <dbReference type="ChEBI" id="CHEBI:62830"/>
        <dbReference type="EC" id="1.1.1.133"/>
    </reaction>
</comment>
<dbReference type="NCBIfam" id="TIGR01214">
    <property type="entry name" value="rmlD"/>
    <property type="match status" value="1"/>
</dbReference>
<evidence type="ECO:0000256" key="2">
    <source>
        <dbReference type="ARBA" id="ARBA00010944"/>
    </source>
</evidence>
<dbReference type="EMBL" id="CP000155">
    <property type="protein sequence ID" value="ABC29220.1"/>
    <property type="molecule type" value="Genomic_DNA"/>
</dbReference>
<keyword evidence="6 8" id="KW-0560">Oxidoreductase</keyword>
<gene>
    <name evidence="8" type="primary">rfbD</name>
    <name evidence="8" type="ordered locus">HCH_02410</name>
</gene>
<dbReference type="Proteomes" id="UP000000238">
    <property type="component" value="Chromosome"/>
</dbReference>
<dbReference type="Gene3D" id="3.40.50.720">
    <property type="entry name" value="NAD(P)-binding Rossmann-like Domain"/>
    <property type="match status" value="1"/>
</dbReference>
<name>Q2SJF4_HAHCH</name>
<sequence>MEIMVTGATGQLGWELARSLSMLGRVRALGRNQCDLNDPGSLRAVVRDIKPDVIVNAAAYTAVDKAESDRGGAMRVNSDSVAVLAEEAKNCGALFVHYSTDYVFNGEKGAPYVEVDPVCPINTYGYSKLSGENLIRQVDGNYLIFRTSWVYASRGKNFLLTMLNLAQTKEVLSVVSDQRGAPTWARDLAQMTLLSVYKSIHAIHNNSFKSGIYNLASSGETSWHGFASYLIEEFKSQSGGGAGQVLVKDINKVTSDFYKTDATRPAYSKLDATKFEDEFQVFMPDWKDSCRLCIADIIAGLTR</sequence>
<evidence type="ECO:0000313" key="9">
    <source>
        <dbReference type="Proteomes" id="UP000000238"/>
    </source>
</evidence>
<dbReference type="InterPro" id="IPR036291">
    <property type="entry name" value="NAD(P)-bd_dom_sf"/>
</dbReference>
<dbReference type="eggNOG" id="COG1091">
    <property type="taxonomic scope" value="Bacteria"/>
</dbReference>
<dbReference type="GO" id="GO:0005829">
    <property type="term" value="C:cytosol"/>
    <property type="evidence" value="ECO:0007669"/>
    <property type="project" value="TreeGrafter"/>
</dbReference>
<dbReference type="EC" id="1.1.1.133" evidence="3 6"/>
<evidence type="ECO:0000256" key="1">
    <source>
        <dbReference type="ARBA" id="ARBA00004781"/>
    </source>
</evidence>
<dbReference type="PANTHER" id="PTHR10491:SF4">
    <property type="entry name" value="METHIONINE ADENOSYLTRANSFERASE 2 SUBUNIT BETA"/>
    <property type="match status" value="1"/>
</dbReference>
<dbReference type="RefSeq" id="WP_011396289.1">
    <property type="nucleotide sequence ID" value="NC_007645.1"/>
</dbReference>
<keyword evidence="6" id="KW-0521">NADP</keyword>
<dbReference type="CDD" id="cd05254">
    <property type="entry name" value="dTDP_HR_like_SDR_e"/>
    <property type="match status" value="1"/>
</dbReference>
<organism evidence="8 9">
    <name type="scientific">Hahella chejuensis (strain KCTC 2396)</name>
    <dbReference type="NCBI Taxonomy" id="349521"/>
    <lineage>
        <taxon>Bacteria</taxon>
        <taxon>Pseudomonadati</taxon>
        <taxon>Pseudomonadota</taxon>
        <taxon>Gammaproteobacteria</taxon>
        <taxon>Oceanospirillales</taxon>
        <taxon>Hahellaceae</taxon>
        <taxon>Hahella</taxon>
    </lineage>
</organism>
<dbReference type="InterPro" id="IPR029903">
    <property type="entry name" value="RmlD-like-bd"/>
</dbReference>
<dbReference type="GO" id="GO:0008831">
    <property type="term" value="F:dTDP-4-dehydrorhamnose reductase activity"/>
    <property type="evidence" value="ECO:0007669"/>
    <property type="project" value="UniProtKB-EC"/>
</dbReference>
<accession>Q2SJF4</accession>
<comment type="pathway">
    <text evidence="1 6">Carbohydrate biosynthesis; dTDP-L-rhamnose biosynthesis.</text>
</comment>
<dbReference type="UniPathway" id="UPA00124"/>
<evidence type="ECO:0000256" key="4">
    <source>
        <dbReference type="ARBA" id="ARBA00017099"/>
    </source>
</evidence>
<reference evidence="8 9" key="1">
    <citation type="journal article" date="2005" name="Nucleic Acids Res.">
        <title>Genomic blueprint of Hahella chejuensis, a marine microbe producing an algicidal agent.</title>
        <authorList>
            <person name="Jeong H."/>
            <person name="Yim J.H."/>
            <person name="Lee C."/>
            <person name="Choi S.-H."/>
            <person name="Park Y.K."/>
            <person name="Yoon S.H."/>
            <person name="Hur C.-G."/>
            <person name="Kang H.-Y."/>
            <person name="Kim D."/>
            <person name="Lee H.H."/>
            <person name="Park K.H."/>
            <person name="Park S.-H."/>
            <person name="Park H.-S."/>
            <person name="Lee H.K."/>
            <person name="Oh T.K."/>
            <person name="Kim J.F."/>
        </authorList>
    </citation>
    <scope>NUCLEOTIDE SEQUENCE [LARGE SCALE GENOMIC DNA]</scope>
    <source>
        <strain evidence="8 9">KCTC 2396</strain>
    </source>
</reference>
<evidence type="ECO:0000256" key="3">
    <source>
        <dbReference type="ARBA" id="ARBA00012929"/>
    </source>
</evidence>
<dbReference type="Gene3D" id="3.90.25.10">
    <property type="entry name" value="UDP-galactose 4-epimerase, domain 1"/>
    <property type="match status" value="1"/>
</dbReference>
<dbReference type="GO" id="GO:0009243">
    <property type="term" value="P:O antigen biosynthetic process"/>
    <property type="evidence" value="ECO:0007669"/>
    <property type="project" value="UniProtKB-UniPathway"/>
</dbReference>
<comment type="similarity">
    <text evidence="2 6">Belongs to the dTDP-4-dehydrorhamnose reductase family.</text>
</comment>
<dbReference type="KEGG" id="hch:HCH_02410"/>
<evidence type="ECO:0000313" key="8">
    <source>
        <dbReference type="EMBL" id="ABC29220.1"/>
    </source>
</evidence>
<dbReference type="UniPathway" id="UPA00281"/>
<protein>
    <recommendedName>
        <fullName evidence="4 6">dTDP-4-dehydrorhamnose reductase</fullName>
        <ecNumber evidence="3 6">1.1.1.133</ecNumber>
    </recommendedName>
</protein>
<comment type="function">
    <text evidence="6">Catalyzes the reduction of dTDP-6-deoxy-L-lyxo-4-hexulose to yield dTDP-L-rhamnose.</text>
</comment>
<dbReference type="Pfam" id="PF04321">
    <property type="entry name" value="RmlD_sub_bind"/>
    <property type="match status" value="1"/>
</dbReference>
<dbReference type="SUPFAM" id="SSF51735">
    <property type="entry name" value="NAD(P)-binding Rossmann-fold domains"/>
    <property type="match status" value="1"/>
</dbReference>
<evidence type="ECO:0000256" key="6">
    <source>
        <dbReference type="RuleBase" id="RU364082"/>
    </source>
</evidence>
<comment type="cofactor">
    <cofactor evidence="6">
        <name>Mg(2+)</name>
        <dbReference type="ChEBI" id="CHEBI:18420"/>
    </cofactor>
    <text evidence="6">Binds 1 Mg(2+) ion per monomer.</text>
</comment>
<feature type="domain" description="RmlD-like substrate binding" evidence="7">
    <location>
        <begin position="1"/>
        <end position="296"/>
    </location>
</feature>
<evidence type="ECO:0000259" key="7">
    <source>
        <dbReference type="Pfam" id="PF04321"/>
    </source>
</evidence>
<proteinExistence type="inferred from homology"/>
<dbReference type="STRING" id="349521.HCH_02410"/>
<evidence type="ECO:0000256" key="5">
    <source>
        <dbReference type="ARBA" id="ARBA00048200"/>
    </source>
</evidence>
<dbReference type="PANTHER" id="PTHR10491">
    <property type="entry name" value="DTDP-4-DEHYDRORHAMNOSE REDUCTASE"/>
    <property type="match status" value="1"/>
</dbReference>
<dbReference type="AlphaFoldDB" id="Q2SJF4"/>
<dbReference type="OrthoDB" id="9803892at2"/>
<dbReference type="InterPro" id="IPR005913">
    <property type="entry name" value="dTDP_dehydrorham_reduct"/>
</dbReference>
<keyword evidence="9" id="KW-1185">Reference proteome</keyword>
<dbReference type="GO" id="GO:0019305">
    <property type="term" value="P:dTDP-rhamnose biosynthetic process"/>
    <property type="evidence" value="ECO:0007669"/>
    <property type="project" value="UniProtKB-UniPathway"/>
</dbReference>